<organism evidence="1 4">
    <name type="scientific">Streptomyces acidiscabies</name>
    <dbReference type="NCBI Taxonomy" id="42234"/>
    <lineage>
        <taxon>Bacteria</taxon>
        <taxon>Bacillati</taxon>
        <taxon>Actinomycetota</taxon>
        <taxon>Actinomycetes</taxon>
        <taxon>Kitasatosporales</taxon>
        <taxon>Streptomycetaceae</taxon>
        <taxon>Streptomyces</taxon>
    </lineage>
</organism>
<evidence type="ECO:0000313" key="1">
    <source>
        <dbReference type="EMBL" id="MDX2961031.1"/>
    </source>
</evidence>
<evidence type="ECO:0000313" key="4">
    <source>
        <dbReference type="Proteomes" id="UP001282288"/>
    </source>
</evidence>
<dbReference type="RefSeq" id="WP_010356696.1">
    <property type="nucleotide sequence ID" value="NZ_BCML01000167.1"/>
</dbReference>
<name>A0AAP6BA73_9ACTN</name>
<accession>A0AAP6BA73</accession>
<protein>
    <submittedName>
        <fullName evidence="1">Uncharacterized protein</fullName>
    </submittedName>
</protein>
<keyword evidence="3" id="KW-1185">Reference proteome</keyword>
<gene>
    <name evidence="1" type="ORF">PV399_15105</name>
    <name evidence="2" type="ORF">PV666_20615</name>
</gene>
<evidence type="ECO:0000313" key="2">
    <source>
        <dbReference type="EMBL" id="MDX3020272.1"/>
    </source>
</evidence>
<dbReference type="EMBL" id="JARAWC010000010">
    <property type="protein sequence ID" value="MDX2961031.1"/>
    <property type="molecule type" value="Genomic_DNA"/>
</dbReference>
<reference evidence="1 3" key="1">
    <citation type="journal article" date="2023" name="Microb. Genom.">
        <title>Mesoterricola silvestris gen. nov., sp. nov., Mesoterricola sediminis sp. nov., Geothrix oryzae sp. nov., Geothrix edaphica sp. nov., Geothrix rubra sp. nov., and Geothrix limicola sp. nov., six novel members of Acidobacteriota isolated from soils.</title>
        <authorList>
            <person name="Weisberg A.J."/>
            <person name="Pearce E."/>
            <person name="Kramer C.G."/>
            <person name="Chang J.H."/>
            <person name="Clarke C.R."/>
        </authorList>
    </citation>
    <scope>NUCLEOTIDE SEQUENCE</scope>
    <source>
        <strain evidence="2 3">NB05-1H</strain>
        <strain evidence="1">NRRL_B-16521</strain>
    </source>
</reference>
<sequence>MSPTRFYDRRTELFHYADSALVHCPRCDRLAHREHRRGTAGEASQRRVVCRSCGLSWVREGRCGPDPHSLSLWLEADTRHGTIWAYNLEHLTVLRDFVAADLREHAPWYEHEHRRMTYVGKLPTWIKSAKNRAEILRTIDRLRTSVTNP</sequence>
<proteinExistence type="predicted"/>
<evidence type="ECO:0000313" key="3">
    <source>
        <dbReference type="Proteomes" id="UP001272987"/>
    </source>
</evidence>
<dbReference type="GeneID" id="69812299"/>
<dbReference type="Proteomes" id="UP001282288">
    <property type="component" value="Unassembled WGS sequence"/>
</dbReference>
<comment type="caution">
    <text evidence="1">The sequence shown here is derived from an EMBL/GenBank/DDBJ whole genome shotgun (WGS) entry which is preliminary data.</text>
</comment>
<dbReference type="AlphaFoldDB" id="A0AAP6BA73"/>
<dbReference type="Proteomes" id="UP001272987">
    <property type="component" value="Unassembled WGS sequence"/>
</dbReference>
<dbReference type="EMBL" id="JARAWP010000011">
    <property type="protein sequence ID" value="MDX3020272.1"/>
    <property type="molecule type" value="Genomic_DNA"/>
</dbReference>